<organism evidence="3 4">
    <name type="scientific">Ottowia pentelensis</name>
    <dbReference type="NCBI Taxonomy" id="511108"/>
    <lineage>
        <taxon>Bacteria</taxon>
        <taxon>Pseudomonadati</taxon>
        <taxon>Pseudomonadota</taxon>
        <taxon>Betaproteobacteria</taxon>
        <taxon>Burkholderiales</taxon>
        <taxon>Comamonadaceae</taxon>
        <taxon>Ottowia</taxon>
    </lineage>
</organism>
<reference evidence="3 4" key="1">
    <citation type="submission" date="2024-09" db="EMBL/GenBank/DDBJ databases">
        <authorList>
            <person name="Sun Q."/>
            <person name="Mori K."/>
        </authorList>
    </citation>
    <scope>NUCLEOTIDE SEQUENCE [LARGE SCALE GENOMIC DNA]</scope>
    <source>
        <strain evidence="3 4">NCAIM B.02336</strain>
    </source>
</reference>
<dbReference type="PIRSF" id="PIRSF000390">
    <property type="entry name" value="PLP_StrS"/>
    <property type="match status" value="1"/>
</dbReference>
<dbReference type="CDD" id="cd00616">
    <property type="entry name" value="AHBA_syn"/>
    <property type="match status" value="1"/>
</dbReference>
<dbReference type="InterPro" id="IPR015424">
    <property type="entry name" value="PyrdxlP-dep_Trfase"/>
</dbReference>
<dbReference type="InterPro" id="IPR015422">
    <property type="entry name" value="PyrdxlP-dep_Trfase_small"/>
</dbReference>
<dbReference type="SUPFAM" id="SSF53383">
    <property type="entry name" value="PLP-dependent transferases"/>
    <property type="match status" value="1"/>
</dbReference>
<dbReference type="Proteomes" id="UP001589834">
    <property type="component" value="Unassembled WGS sequence"/>
</dbReference>
<accession>A0ABV6PUB7</accession>
<dbReference type="Gene3D" id="3.40.640.10">
    <property type="entry name" value="Type I PLP-dependent aspartate aminotransferase-like (Major domain)"/>
    <property type="match status" value="1"/>
</dbReference>
<gene>
    <name evidence="3" type="ORF">ACFFGG_12900</name>
</gene>
<dbReference type="Gene3D" id="3.90.1150.10">
    <property type="entry name" value="Aspartate Aminotransferase, domain 1"/>
    <property type="match status" value="1"/>
</dbReference>
<keyword evidence="3" id="KW-0808">Transferase</keyword>
<dbReference type="PANTHER" id="PTHR30244:SF34">
    <property type="entry name" value="DTDP-4-AMINO-4,6-DIDEOXYGALACTOSE TRANSAMINASE"/>
    <property type="match status" value="1"/>
</dbReference>
<dbReference type="PANTHER" id="PTHR30244">
    <property type="entry name" value="TRANSAMINASE"/>
    <property type="match status" value="1"/>
</dbReference>
<dbReference type="InterPro" id="IPR015421">
    <property type="entry name" value="PyrdxlP-dep_Trfase_major"/>
</dbReference>
<sequence length="378" mass="40616">MLRLSIPSIDESVIEAVNAVLRSGQLVYGVQGQRFEAVLQEFLGVRHAILVSSGTAALHLALVALGIGAGDAVLIPDFTFPATGNVVRLVGANPVFVDVNPSTYCVTPESVAAAIDAWRGPQKLRAFIPVHEFGHPADMEALLPLVRYHGLKVVEDAACALGATERGKACGTHGDIGCWSLHPRKTLTTGEGGILSTDDDALAAKLRLLRNHGMVRQPQGIRFDEPGYNLRLTDIQSAMGLAQFPRLPHWINQRRVLSADYRKALTPMVSAGLMTLPANHLGHSWQTFMIVLSGEIDRATLIDKLAKGGVEANLGAQCLSMQPAFKDVRPVPLTTHASQLFKHGLALPFCESYGPQQVAQVANLLETLLLTPGTCRPT</sequence>
<keyword evidence="2" id="KW-0663">Pyridoxal phosphate</keyword>
<proteinExistence type="inferred from homology"/>
<dbReference type="RefSeq" id="WP_377483617.1">
    <property type="nucleotide sequence ID" value="NZ_JBHLTN010000026.1"/>
</dbReference>
<dbReference type="GO" id="GO:0008483">
    <property type="term" value="F:transaminase activity"/>
    <property type="evidence" value="ECO:0007669"/>
    <property type="project" value="UniProtKB-KW"/>
</dbReference>
<evidence type="ECO:0000313" key="3">
    <source>
        <dbReference type="EMBL" id="MFC0593447.1"/>
    </source>
</evidence>
<keyword evidence="3" id="KW-0032">Aminotransferase</keyword>
<evidence type="ECO:0000256" key="1">
    <source>
        <dbReference type="ARBA" id="ARBA00037999"/>
    </source>
</evidence>
<dbReference type="InterPro" id="IPR000653">
    <property type="entry name" value="DegT/StrS_aminotransferase"/>
</dbReference>
<evidence type="ECO:0000313" key="4">
    <source>
        <dbReference type="Proteomes" id="UP001589834"/>
    </source>
</evidence>
<comment type="similarity">
    <text evidence="1 2">Belongs to the DegT/DnrJ/EryC1 family.</text>
</comment>
<keyword evidence="4" id="KW-1185">Reference proteome</keyword>
<name>A0ABV6PUB7_9BURK</name>
<protein>
    <submittedName>
        <fullName evidence="3">DegT/DnrJ/EryC1/StrS family aminotransferase</fullName>
    </submittedName>
</protein>
<dbReference type="Pfam" id="PF01041">
    <property type="entry name" value="DegT_DnrJ_EryC1"/>
    <property type="match status" value="1"/>
</dbReference>
<dbReference type="EMBL" id="JBHLTN010000026">
    <property type="protein sequence ID" value="MFC0593447.1"/>
    <property type="molecule type" value="Genomic_DNA"/>
</dbReference>
<evidence type="ECO:0000256" key="2">
    <source>
        <dbReference type="RuleBase" id="RU004508"/>
    </source>
</evidence>
<comment type="caution">
    <text evidence="3">The sequence shown here is derived from an EMBL/GenBank/DDBJ whole genome shotgun (WGS) entry which is preliminary data.</text>
</comment>